<keyword evidence="12" id="KW-1185">Reference proteome</keyword>
<keyword evidence="6 9" id="KW-0418">Kinase</keyword>
<dbReference type="Pfam" id="PF00625">
    <property type="entry name" value="Guanylate_kin"/>
    <property type="match status" value="1"/>
</dbReference>
<reference evidence="11 12" key="1">
    <citation type="submission" date="2018-04" db="EMBL/GenBank/DDBJ databases">
        <title>Genomic Encyclopedia of Archaeal and Bacterial Type Strains, Phase II (KMG-II): from individual species to whole genera.</title>
        <authorList>
            <person name="Goeker M."/>
        </authorList>
    </citation>
    <scope>NUCLEOTIDE SEQUENCE [LARGE SCALE GENOMIC DNA]</scope>
    <source>
        <strain evidence="11 12">DSM 5822</strain>
    </source>
</reference>
<keyword evidence="5 9" id="KW-0547">Nucleotide-binding</keyword>
<evidence type="ECO:0000256" key="8">
    <source>
        <dbReference type="ARBA" id="ARBA00030128"/>
    </source>
</evidence>
<dbReference type="Gene3D" id="3.30.63.10">
    <property type="entry name" value="Guanylate Kinase phosphate binding domain"/>
    <property type="match status" value="1"/>
</dbReference>
<dbReference type="FunFam" id="3.30.63.10:FF:000002">
    <property type="entry name" value="Guanylate kinase 1"/>
    <property type="match status" value="1"/>
</dbReference>
<dbReference type="NCBIfam" id="TIGR03263">
    <property type="entry name" value="guanyl_kin"/>
    <property type="match status" value="1"/>
</dbReference>
<evidence type="ECO:0000259" key="10">
    <source>
        <dbReference type="PROSITE" id="PS50052"/>
    </source>
</evidence>
<dbReference type="SMART" id="SM00072">
    <property type="entry name" value="GuKc"/>
    <property type="match status" value="1"/>
</dbReference>
<dbReference type="PANTHER" id="PTHR23117:SF13">
    <property type="entry name" value="GUANYLATE KINASE"/>
    <property type="match status" value="1"/>
</dbReference>
<accession>A0A2T5J344</accession>
<name>A0A2T5J344_9GAMM</name>
<protein>
    <recommendedName>
        <fullName evidence="3 9">Guanylate kinase</fullName>
        <ecNumber evidence="2 9">2.7.4.8</ecNumber>
    </recommendedName>
    <alternativeName>
        <fullName evidence="8 9">GMP kinase</fullName>
    </alternativeName>
</protein>
<dbReference type="PROSITE" id="PS50052">
    <property type="entry name" value="GUANYLATE_KINASE_2"/>
    <property type="match status" value="1"/>
</dbReference>
<evidence type="ECO:0000256" key="6">
    <source>
        <dbReference type="ARBA" id="ARBA00022777"/>
    </source>
</evidence>
<dbReference type="InterPro" id="IPR008144">
    <property type="entry name" value="Guanylate_kin-like_dom"/>
</dbReference>
<dbReference type="HAMAP" id="MF_00328">
    <property type="entry name" value="Guanylate_kinase"/>
    <property type="match status" value="1"/>
</dbReference>
<organism evidence="11 12">
    <name type="scientific">Agitococcus lubricus</name>
    <dbReference type="NCBI Taxonomy" id="1077255"/>
    <lineage>
        <taxon>Bacteria</taxon>
        <taxon>Pseudomonadati</taxon>
        <taxon>Pseudomonadota</taxon>
        <taxon>Gammaproteobacteria</taxon>
        <taxon>Moraxellales</taxon>
        <taxon>Moraxellaceae</taxon>
        <taxon>Agitococcus</taxon>
    </lineage>
</organism>
<evidence type="ECO:0000313" key="12">
    <source>
        <dbReference type="Proteomes" id="UP000244223"/>
    </source>
</evidence>
<keyword evidence="7 9" id="KW-0067">ATP-binding</keyword>
<dbReference type="OrthoDB" id="9808150at2"/>
<evidence type="ECO:0000256" key="9">
    <source>
        <dbReference type="HAMAP-Rule" id="MF_00328"/>
    </source>
</evidence>
<evidence type="ECO:0000313" key="11">
    <source>
        <dbReference type="EMBL" id="PTQ91025.1"/>
    </source>
</evidence>
<dbReference type="GO" id="GO:0005829">
    <property type="term" value="C:cytosol"/>
    <property type="evidence" value="ECO:0007669"/>
    <property type="project" value="TreeGrafter"/>
</dbReference>
<keyword evidence="9" id="KW-0963">Cytoplasm</keyword>
<comment type="subcellular location">
    <subcellularLocation>
        <location evidence="9">Cytoplasm</location>
    </subcellularLocation>
</comment>
<dbReference type="InterPro" id="IPR027417">
    <property type="entry name" value="P-loop_NTPase"/>
</dbReference>
<dbReference type="GO" id="GO:0004385">
    <property type="term" value="F:GMP kinase activity"/>
    <property type="evidence" value="ECO:0007669"/>
    <property type="project" value="UniProtKB-UniRule"/>
</dbReference>
<comment type="function">
    <text evidence="9">Essential for recycling GMP and indirectly, cGMP.</text>
</comment>
<comment type="catalytic activity">
    <reaction evidence="9">
        <text>GMP + ATP = GDP + ADP</text>
        <dbReference type="Rhea" id="RHEA:20780"/>
        <dbReference type="ChEBI" id="CHEBI:30616"/>
        <dbReference type="ChEBI" id="CHEBI:58115"/>
        <dbReference type="ChEBI" id="CHEBI:58189"/>
        <dbReference type="ChEBI" id="CHEBI:456216"/>
        <dbReference type="EC" id="2.7.4.8"/>
    </reaction>
</comment>
<dbReference type="GO" id="GO:0005524">
    <property type="term" value="F:ATP binding"/>
    <property type="evidence" value="ECO:0007669"/>
    <property type="project" value="UniProtKB-UniRule"/>
</dbReference>
<dbReference type="InterPro" id="IPR020590">
    <property type="entry name" value="Guanylate_kinase_CS"/>
</dbReference>
<feature type="binding site" evidence="9">
    <location>
        <begin position="10"/>
        <end position="17"/>
    </location>
    <ligand>
        <name>ATP</name>
        <dbReference type="ChEBI" id="CHEBI:30616"/>
    </ligand>
</feature>
<dbReference type="Proteomes" id="UP000244223">
    <property type="component" value="Unassembled WGS sequence"/>
</dbReference>
<dbReference type="AlphaFoldDB" id="A0A2T5J344"/>
<dbReference type="InterPro" id="IPR017665">
    <property type="entry name" value="Guanylate_kinase"/>
</dbReference>
<evidence type="ECO:0000256" key="3">
    <source>
        <dbReference type="ARBA" id="ARBA00016296"/>
    </source>
</evidence>
<dbReference type="Gene3D" id="3.40.50.300">
    <property type="entry name" value="P-loop containing nucleotide triphosphate hydrolases"/>
    <property type="match status" value="1"/>
</dbReference>
<evidence type="ECO:0000256" key="2">
    <source>
        <dbReference type="ARBA" id="ARBA00012961"/>
    </source>
</evidence>
<dbReference type="PANTHER" id="PTHR23117">
    <property type="entry name" value="GUANYLATE KINASE-RELATED"/>
    <property type="match status" value="1"/>
</dbReference>
<sequence length="204" mass="22797">MSGTLFIVSAASGTGKTTLVKALLENSAHLKVSISHTTRPKRPGELDGVHYHFVDKNRFMAMVGEGQFLEHAEVFGNYYGTALSTVEQALKQDIDIILEIDWQGAQQVRQQYPQAVSIFIIPPSRAALRERLQNRGQDSDTVIDQRLNGAVADISHFVEFDYVVVNDDFDTALFDLQAIVQASRLRQSIQTIRHAKRIEGLLSE</sequence>
<dbReference type="EMBL" id="QAON01000001">
    <property type="protein sequence ID" value="PTQ91025.1"/>
    <property type="molecule type" value="Genomic_DNA"/>
</dbReference>
<keyword evidence="4 9" id="KW-0808">Transferase</keyword>
<dbReference type="EC" id="2.7.4.8" evidence="2 9"/>
<proteinExistence type="inferred from homology"/>
<evidence type="ECO:0000256" key="5">
    <source>
        <dbReference type="ARBA" id="ARBA00022741"/>
    </source>
</evidence>
<evidence type="ECO:0000256" key="1">
    <source>
        <dbReference type="ARBA" id="ARBA00005790"/>
    </source>
</evidence>
<feature type="domain" description="Guanylate kinase-like" evidence="10">
    <location>
        <begin position="3"/>
        <end position="181"/>
    </location>
</feature>
<dbReference type="RefSeq" id="WP_107864054.1">
    <property type="nucleotide sequence ID" value="NZ_QAON01000001.1"/>
</dbReference>
<dbReference type="PROSITE" id="PS00856">
    <property type="entry name" value="GUANYLATE_KINASE_1"/>
    <property type="match status" value="1"/>
</dbReference>
<evidence type="ECO:0000256" key="7">
    <source>
        <dbReference type="ARBA" id="ARBA00022840"/>
    </source>
</evidence>
<comment type="caution">
    <text evidence="11">The sequence shown here is derived from an EMBL/GenBank/DDBJ whole genome shotgun (WGS) entry which is preliminary data.</text>
</comment>
<gene>
    <name evidence="9" type="primary">gmk</name>
    <name evidence="11" type="ORF">C8N29_10197</name>
</gene>
<evidence type="ECO:0000256" key="4">
    <source>
        <dbReference type="ARBA" id="ARBA00022679"/>
    </source>
</evidence>
<dbReference type="CDD" id="cd00071">
    <property type="entry name" value="GMPK"/>
    <property type="match status" value="1"/>
</dbReference>
<dbReference type="SUPFAM" id="SSF52540">
    <property type="entry name" value="P-loop containing nucleoside triphosphate hydrolases"/>
    <property type="match status" value="1"/>
</dbReference>
<comment type="similarity">
    <text evidence="1 9">Belongs to the guanylate kinase family.</text>
</comment>
<dbReference type="InterPro" id="IPR008145">
    <property type="entry name" value="GK/Ca_channel_bsu"/>
</dbReference>